<gene>
    <name evidence="2" type="ORF">F6453_3463</name>
</gene>
<comment type="caution">
    <text evidence="2">The sequence shown here is derived from an EMBL/GenBank/DDBJ whole genome shotgun (WGS) entry which is preliminary data.</text>
</comment>
<keyword evidence="1" id="KW-0472">Membrane</keyword>
<evidence type="ECO:0000256" key="1">
    <source>
        <dbReference type="SAM" id="Phobius"/>
    </source>
</evidence>
<accession>A0A833N6R6</accession>
<dbReference type="Proteomes" id="UP000469950">
    <property type="component" value="Unassembled WGS sequence"/>
</dbReference>
<dbReference type="RefSeq" id="WP_153741515.1">
    <property type="nucleotide sequence ID" value="NZ_WBMP01000020.1"/>
</dbReference>
<evidence type="ECO:0000313" key="2">
    <source>
        <dbReference type="EMBL" id="KAE8544206.1"/>
    </source>
</evidence>
<organism evidence="2 3">
    <name type="scientific">Marinobacter nauticus</name>
    <name type="common">Marinobacter hydrocarbonoclasticus</name>
    <name type="synonym">Marinobacter aquaeolei</name>
    <dbReference type="NCBI Taxonomy" id="2743"/>
    <lineage>
        <taxon>Bacteria</taxon>
        <taxon>Pseudomonadati</taxon>
        <taxon>Pseudomonadota</taxon>
        <taxon>Gammaproteobacteria</taxon>
        <taxon>Pseudomonadales</taxon>
        <taxon>Marinobacteraceae</taxon>
        <taxon>Marinobacter</taxon>
    </lineage>
</organism>
<proteinExistence type="predicted"/>
<keyword evidence="1" id="KW-0812">Transmembrane</keyword>
<dbReference type="AlphaFoldDB" id="A0A833N6R6"/>
<evidence type="ECO:0000313" key="3">
    <source>
        <dbReference type="Proteomes" id="UP000469950"/>
    </source>
</evidence>
<protein>
    <submittedName>
        <fullName evidence="2">Uncharacterized protein</fullName>
    </submittedName>
</protein>
<reference evidence="2 3" key="1">
    <citation type="submission" date="2019-10" db="EMBL/GenBank/DDBJ databases">
        <title>Draft genome sequence of Marinobacter hydrocarbonoclasticus NCT7M from the microbiome of the marine copepod.</title>
        <authorList>
            <person name="Nuttall R."/>
            <person name="Sharma G."/>
            <person name="Moisander P."/>
        </authorList>
    </citation>
    <scope>NUCLEOTIDE SEQUENCE [LARGE SCALE GENOMIC DNA]</scope>
    <source>
        <strain evidence="2 3">NCT7M</strain>
    </source>
</reference>
<keyword evidence="1" id="KW-1133">Transmembrane helix</keyword>
<sequence length="604" mass="62141">MIDRRQQGALIFATPLLLVLMVTFTTLLIDGSRLLLVQSKMESVVKSAATAAADEAQTCSGAPASYGAMQSRGLVAARAAGFEGDDSEIDIIPGVMLQGASSTTPMTFTPRDRDNEMAQTNAAWVRYTRSEPMSALFPDSVFPPITLTAEAAARKEVYAILSATGATATVEAGLLGSLLGQLLGIPGYSLDATNLQSLESTLIGVGDLLSALGVDTVTDLVDEPLLDVLDAVLVLVGGVTSPVGSIVDDLTGAVGLGGLEAGAVFEVVGQPHSDMETAFPVYDFVMSVVLNSARALNQTSAGLLSLGLDSSQSPLLSGLTQSLSLLGDIDLTLGLMVDEPPRIVIGPARQDDNGEWLTTVRASDITLETAVDIQLATGVLGDLISTLSLGLLQVNILDDISIPLAVQVGGGEATLVNARCAKGGINDAEFDFLIQGGIANIQSGRVNGANGQVIPEPVSATILQLKPILLPGVNVCLDADLQVSLDSLPASQALESYELYCPAGQCDIETVNSPNNALQGLNISVDNLALDCGQGGLTGLVSTVLGGLVTPLTGLLSDVTEPVLMQIVSPLLSALGADLGGMQLKVLGAEQTGSQLVEQAVFQP</sequence>
<name>A0A833N6R6_MARNT</name>
<dbReference type="EMBL" id="WBMP01000020">
    <property type="protein sequence ID" value="KAE8544206.1"/>
    <property type="molecule type" value="Genomic_DNA"/>
</dbReference>
<feature type="transmembrane region" description="Helical" evidence="1">
    <location>
        <begin position="9"/>
        <end position="29"/>
    </location>
</feature>